<keyword evidence="3" id="KW-1185">Reference proteome</keyword>
<dbReference type="AlphaFoldDB" id="A0A0C2J8W8"/>
<proteinExistence type="predicted"/>
<keyword evidence="1" id="KW-0812">Transmembrane</keyword>
<keyword evidence="1" id="KW-1133">Transmembrane helix</keyword>
<evidence type="ECO:0000256" key="1">
    <source>
        <dbReference type="SAM" id="Phobius"/>
    </source>
</evidence>
<dbReference type="Proteomes" id="UP000031668">
    <property type="component" value="Unassembled WGS sequence"/>
</dbReference>
<feature type="transmembrane region" description="Helical" evidence="1">
    <location>
        <begin position="6"/>
        <end position="24"/>
    </location>
</feature>
<reference evidence="2 3" key="1">
    <citation type="journal article" date="2014" name="Genome Biol. Evol.">
        <title>The genome of the myxosporean Thelohanellus kitauei shows adaptations to nutrient acquisition within its fish host.</title>
        <authorList>
            <person name="Yang Y."/>
            <person name="Xiong J."/>
            <person name="Zhou Z."/>
            <person name="Huo F."/>
            <person name="Miao W."/>
            <person name="Ran C."/>
            <person name="Liu Y."/>
            <person name="Zhang J."/>
            <person name="Feng J."/>
            <person name="Wang M."/>
            <person name="Wang M."/>
            <person name="Wang L."/>
            <person name="Yao B."/>
        </authorList>
    </citation>
    <scope>NUCLEOTIDE SEQUENCE [LARGE SCALE GENOMIC DNA]</scope>
    <source>
        <strain evidence="2">Wuqing</strain>
    </source>
</reference>
<protein>
    <submittedName>
        <fullName evidence="2">Uncharacterized protein</fullName>
    </submittedName>
</protein>
<organism evidence="2 3">
    <name type="scientific">Thelohanellus kitauei</name>
    <name type="common">Myxosporean</name>
    <dbReference type="NCBI Taxonomy" id="669202"/>
    <lineage>
        <taxon>Eukaryota</taxon>
        <taxon>Metazoa</taxon>
        <taxon>Cnidaria</taxon>
        <taxon>Myxozoa</taxon>
        <taxon>Myxosporea</taxon>
        <taxon>Bivalvulida</taxon>
        <taxon>Platysporina</taxon>
        <taxon>Myxobolidae</taxon>
        <taxon>Thelohanellus</taxon>
    </lineage>
</organism>
<name>A0A0C2J8W8_THEKT</name>
<dbReference type="EMBL" id="JWZT01003788">
    <property type="protein sequence ID" value="KII65543.1"/>
    <property type="molecule type" value="Genomic_DNA"/>
</dbReference>
<accession>A0A0C2J8W8</accession>
<sequence length="156" mass="17647">MKVINVILITIIVTYSVFAVLRMSSEPVRRRGFYNSGNIYDEPVVSGLNGSLSSRHPILRWKGFLPNQTSSFLSTNTQINPIDKDKTENHYEIMTSNDIFIDDHIAYELCDASTFHYNPADTLKSTHANSLLLSGHSTDDYNIYSNESTDGEYLET</sequence>
<gene>
    <name evidence="2" type="ORF">RF11_08502</name>
</gene>
<comment type="caution">
    <text evidence="2">The sequence shown here is derived from an EMBL/GenBank/DDBJ whole genome shotgun (WGS) entry which is preliminary data.</text>
</comment>
<evidence type="ECO:0000313" key="2">
    <source>
        <dbReference type="EMBL" id="KII65543.1"/>
    </source>
</evidence>
<keyword evidence="1" id="KW-0472">Membrane</keyword>
<evidence type="ECO:0000313" key="3">
    <source>
        <dbReference type="Proteomes" id="UP000031668"/>
    </source>
</evidence>